<dbReference type="AlphaFoldDB" id="A0A450T5L5"/>
<evidence type="ECO:0008006" key="2">
    <source>
        <dbReference type="Google" id="ProtNLM"/>
    </source>
</evidence>
<protein>
    <recommendedName>
        <fullName evidence="2">BrnA antitoxin of type II toxin-antitoxin system</fullName>
    </recommendedName>
</protein>
<name>A0A450T5L5_9GAMM</name>
<sequence>MKKEYDFAKAECGKFYRPDAKLNIPVYLDDEVQDFVVGIAEQKRSDMNQVVNDLLRLDMGLARVMQ</sequence>
<organism evidence="1">
    <name type="scientific">Candidatus Kentrum sp. FW</name>
    <dbReference type="NCBI Taxonomy" id="2126338"/>
    <lineage>
        <taxon>Bacteria</taxon>
        <taxon>Pseudomonadati</taxon>
        <taxon>Pseudomonadota</taxon>
        <taxon>Gammaproteobacteria</taxon>
        <taxon>Candidatus Kentrum</taxon>
    </lineage>
</organism>
<evidence type="ECO:0000313" key="1">
    <source>
        <dbReference type="EMBL" id="VFJ61700.1"/>
    </source>
</evidence>
<proteinExistence type="predicted"/>
<dbReference type="EMBL" id="CAADFD010000067">
    <property type="protein sequence ID" value="VFJ61700.1"/>
    <property type="molecule type" value="Genomic_DNA"/>
</dbReference>
<reference evidence="1" key="1">
    <citation type="submission" date="2019-02" db="EMBL/GenBank/DDBJ databases">
        <authorList>
            <person name="Gruber-Vodicka R. H."/>
            <person name="Seah K. B. B."/>
        </authorList>
    </citation>
    <scope>NUCLEOTIDE SEQUENCE</scope>
    <source>
        <strain evidence="1">BECK_BZ106</strain>
    </source>
</reference>
<accession>A0A450T5L5</accession>
<gene>
    <name evidence="1" type="ORF">BECKFW1821B_GA0114236_106711</name>
</gene>